<proteinExistence type="inferred from homology"/>
<dbReference type="InterPro" id="IPR000620">
    <property type="entry name" value="EamA_dom"/>
</dbReference>
<evidence type="ECO:0000256" key="4">
    <source>
        <dbReference type="ARBA" id="ARBA00022516"/>
    </source>
</evidence>
<sequence length="282" mass="30971">MFNLAVGLVILSGLAHSVWNLFTKKSINKNVFLWFCQWAAILIFLPFVLVELPTIGQVPFVGWLLLAASMILHGVYILLLAKSYTIGDLSQVFPIIRGTSPLLVPIFGVLLLNESLSLLGWIGIVCIVSGIFLIGEAKGRIFRKIVDKTILIALLVGVMTTSYTIVDKVTLQYFPSFTLNWASNVGNLLALTTIVMRSQGIRQEWKVNWKTILLGGLLAPGSYILFLKALELMPVSQIAPMREIGTVFGTLMGVFILHERQGKGRILASVSITAGIIMLAQT</sequence>
<comment type="similarity">
    <text evidence="2">Belongs to the EamA transporter family.</text>
</comment>
<dbReference type="PANTHER" id="PTHR30561:SF9">
    <property type="entry name" value="4-AMINO-4-DEOXY-L-ARABINOSE-PHOSPHOUNDECAPRENOL FLIPPASE SUBUNIT ARNF-RELATED"/>
    <property type="match status" value="1"/>
</dbReference>
<name>A0A7Z2ZQG7_9BACL</name>
<feature type="transmembrane region" description="Helical" evidence="12">
    <location>
        <begin position="61"/>
        <end position="80"/>
    </location>
</feature>
<keyword evidence="5" id="KW-0997">Cell inner membrane</keyword>
<feature type="transmembrane region" description="Helical" evidence="12">
    <location>
        <begin position="6"/>
        <end position="22"/>
    </location>
</feature>
<evidence type="ECO:0000256" key="3">
    <source>
        <dbReference type="ARBA" id="ARBA00022475"/>
    </source>
</evidence>
<evidence type="ECO:0000256" key="6">
    <source>
        <dbReference type="ARBA" id="ARBA00022556"/>
    </source>
</evidence>
<keyword evidence="3" id="KW-1003">Cell membrane</keyword>
<evidence type="ECO:0000256" key="2">
    <source>
        <dbReference type="ARBA" id="ARBA00007362"/>
    </source>
</evidence>
<feature type="domain" description="EamA" evidence="13">
    <location>
        <begin position="5"/>
        <end position="134"/>
    </location>
</feature>
<gene>
    <name evidence="14" type="ORF">HH215_05325</name>
</gene>
<keyword evidence="6" id="KW-0441">Lipid A biosynthesis</keyword>
<feature type="transmembrane region" description="Helical" evidence="12">
    <location>
        <begin position="118"/>
        <end position="137"/>
    </location>
</feature>
<keyword evidence="7 12" id="KW-0812">Transmembrane</keyword>
<dbReference type="Gene3D" id="1.10.3730.20">
    <property type="match status" value="2"/>
</dbReference>
<keyword evidence="4" id="KW-0444">Lipid biosynthesis</keyword>
<organism evidence="14 15">
    <name type="scientific">Cohnella herbarum</name>
    <dbReference type="NCBI Taxonomy" id="2728023"/>
    <lineage>
        <taxon>Bacteria</taxon>
        <taxon>Bacillati</taxon>
        <taxon>Bacillota</taxon>
        <taxon>Bacilli</taxon>
        <taxon>Bacillales</taxon>
        <taxon>Paenibacillaceae</taxon>
        <taxon>Cohnella</taxon>
    </lineage>
</organism>
<dbReference type="InterPro" id="IPR037185">
    <property type="entry name" value="EmrE-like"/>
</dbReference>
<evidence type="ECO:0000256" key="9">
    <source>
        <dbReference type="ARBA" id="ARBA00022989"/>
    </source>
</evidence>
<evidence type="ECO:0000256" key="12">
    <source>
        <dbReference type="SAM" id="Phobius"/>
    </source>
</evidence>
<dbReference type="SUPFAM" id="SSF103481">
    <property type="entry name" value="Multidrug resistance efflux transporter EmrE"/>
    <property type="match status" value="2"/>
</dbReference>
<evidence type="ECO:0000259" key="13">
    <source>
        <dbReference type="Pfam" id="PF00892"/>
    </source>
</evidence>
<comment type="subcellular location">
    <subcellularLocation>
        <location evidence="1">Cell membrane</location>
        <topology evidence="1">Multi-pass membrane protein</topology>
    </subcellularLocation>
</comment>
<feature type="transmembrane region" description="Helical" evidence="12">
    <location>
        <begin position="149"/>
        <end position="166"/>
    </location>
</feature>
<dbReference type="InterPro" id="IPR000390">
    <property type="entry name" value="Small_drug/metabolite_transptr"/>
</dbReference>
<evidence type="ECO:0000313" key="14">
    <source>
        <dbReference type="EMBL" id="QJD87995.1"/>
    </source>
</evidence>
<dbReference type="PANTHER" id="PTHR30561">
    <property type="entry name" value="SMR FAMILY PROTON-DEPENDENT DRUG EFFLUX TRANSPORTER SUGE"/>
    <property type="match status" value="1"/>
</dbReference>
<feature type="transmembrane region" description="Helical" evidence="12">
    <location>
        <begin position="264"/>
        <end position="281"/>
    </location>
</feature>
<dbReference type="KEGG" id="cheb:HH215_05325"/>
<keyword evidence="10" id="KW-0443">Lipid metabolism</keyword>
<evidence type="ECO:0000256" key="7">
    <source>
        <dbReference type="ARBA" id="ARBA00022692"/>
    </source>
</evidence>
<dbReference type="Pfam" id="PF00892">
    <property type="entry name" value="EamA"/>
    <property type="match status" value="2"/>
</dbReference>
<evidence type="ECO:0000256" key="11">
    <source>
        <dbReference type="ARBA" id="ARBA00023136"/>
    </source>
</evidence>
<evidence type="ECO:0000256" key="8">
    <source>
        <dbReference type="ARBA" id="ARBA00022985"/>
    </source>
</evidence>
<dbReference type="GO" id="GO:0022857">
    <property type="term" value="F:transmembrane transporter activity"/>
    <property type="evidence" value="ECO:0007669"/>
    <property type="project" value="InterPro"/>
</dbReference>
<keyword evidence="8" id="KW-0448">Lipopolysaccharide biosynthesis</keyword>
<dbReference type="Proteomes" id="UP000502248">
    <property type="component" value="Chromosome"/>
</dbReference>
<protein>
    <submittedName>
        <fullName evidence="14">EamA family transporter</fullName>
    </submittedName>
</protein>
<feature type="transmembrane region" description="Helical" evidence="12">
    <location>
        <begin position="178"/>
        <end position="195"/>
    </location>
</feature>
<dbReference type="AlphaFoldDB" id="A0A7Z2ZQG7"/>
<keyword evidence="11 12" id="KW-0472">Membrane</keyword>
<reference evidence="14 15" key="1">
    <citation type="submission" date="2020-04" db="EMBL/GenBank/DDBJ databases">
        <title>Genome sequencing of novel species.</title>
        <authorList>
            <person name="Heo J."/>
            <person name="Kim S.-J."/>
            <person name="Kim J.-S."/>
            <person name="Hong S.-B."/>
            <person name="Kwon S.-W."/>
        </authorList>
    </citation>
    <scope>NUCLEOTIDE SEQUENCE [LARGE SCALE GENOMIC DNA]</scope>
    <source>
        <strain evidence="14 15">MFER-1</strain>
    </source>
</reference>
<keyword evidence="9 12" id="KW-1133">Transmembrane helix</keyword>
<dbReference type="EMBL" id="CP051680">
    <property type="protein sequence ID" value="QJD87995.1"/>
    <property type="molecule type" value="Genomic_DNA"/>
</dbReference>
<keyword evidence="15" id="KW-1185">Reference proteome</keyword>
<feature type="transmembrane region" description="Helical" evidence="12">
    <location>
        <begin position="238"/>
        <end position="257"/>
    </location>
</feature>
<evidence type="ECO:0000313" key="15">
    <source>
        <dbReference type="Proteomes" id="UP000502248"/>
    </source>
</evidence>
<feature type="domain" description="EamA" evidence="13">
    <location>
        <begin position="149"/>
        <end position="279"/>
    </location>
</feature>
<dbReference type="GO" id="GO:0009103">
    <property type="term" value="P:lipopolysaccharide biosynthetic process"/>
    <property type="evidence" value="ECO:0007669"/>
    <property type="project" value="UniProtKB-KW"/>
</dbReference>
<feature type="transmembrane region" description="Helical" evidence="12">
    <location>
        <begin position="31"/>
        <end position="49"/>
    </location>
</feature>
<accession>A0A7Z2ZQG7</accession>
<dbReference type="GO" id="GO:0005886">
    <property type="term" value="C:plasma membrane"/>
    <property type="evidence" value="ECO:0007669"/>
    <property type="project" value="UniProtKB-SubCell"/>
</dbReference>
<feature type="transmembrane region" description="Helical" evidence="12">
    <location>
        <begin position="207"/>
        <end position="226"/>
    </location>
</feature>
<evidence type="ECO:0000256" key="1">
    <source>
        <dbReference type="ARBA" id="ARBA00004651"/>
    </source>
</evidence>
<evidence type="ECO:0000256" key="10">
    <source>
        <dbReference type="ARBA" id="ARBA00023098"/>
    </source>
</evidence>
<evidence type="ECO:0000256" key="5">
    <source>
        <dbReference type="ARBA" id="ARBA00022519"/>
    </source>
</evidence>
<feature type="transmembrane region" description="Helical" evidence="12">
    <location>
        <begin position="92"/>
        <end position="112"/>
    </location>
</feature>